<dbReference type="GO" id="GO:0005886">
    <property type="term" value="C:plasma membrane"/>
    <property type="evidence" value="ECO:0007669"/>
    <property type="project" value="UniProtKB-SubCell"/>
</dbReference>
<dbReference type="EMBL" id="CAFBPZ010000201">
    <property type="protein sequence ID" value="CAB5043396.1"/>
    <property type="molecule type" value="Genomic_DNA"/>
</dbReference>
<accession>A0A6J7SR19</accession>
<evidence type="ECO:0000259" key="7">
    <source>
        <dbReference type="Pfam" id="PF00482"/>
    </source>
</evidence>
<evidence type="ECO:0000256" key="3">
    <source>
        <dbReference type="ARBA" id="ARBA00022692"/>
    </source>
</evidence>
<evidence type="ECO:0000313" key="8">
    <source>
        <dbReference type="EMBL" id="CAB5043396.1"/>
    </source>
</evidence>
<feature type="domain" description="Type II secretion system protein GspF" evidence="7">
    <location>
        <begin position="101"/>
        <end position="221"/>
    </location>
</feature>
<feature type="transmembrane region" description="Helical" evidence="6">
    <location>
        <begin position="46"/>
        <end position="78"/>
    </location>
</feature>
<protein>
    <submittedName>
        <fullName evidence="8">Unannotated protein</fullName>
    </submittedName>
</protein>
<dbReference type="Pfam" id="PF00482">
    <property type="entry name" value="T2SSF"/>
    <property type="match status" value="1"/>
</dbReference>
<keyword evidence="5 6" id="KW-0472">Membrane</keyword>
<name>A0A6J7SR19_9ZZZZ</name>
<dbReference type="PANTHER" id="PTHR35007:SF3">
    <property type="entry name" value="POSSIBLE CONSERVED ALANINE RICH MEMBRANE PROTEIN"/>
    <property type="match status" value="1"/>
</dbReference>
<feature type="transmembrane region" description="Helical" evidence="6">
    <location>
        <begin position="206"/>
        <end position="228"/>
    </location>
</feature>
<evidence type="ECO:0000256" key="4">
    <source>
        <dbReference type="ARBA" id="ARBA00022989"/>
    </source>
</evidence>
<dbReference type="PANTHER" id="PTHR35007">
    <property type="entry name" value="INTEGRAL MEMBRANE PROTEIN-RELATED"/>
    <property type="match status" value="1"/>
</dbReference>
<evidence type="ECO:0000256" key="2">
    <source>
        <dbReference type="ARBA" id="ARBA00022475"/>
    </source>
</evidence>
<organism evidence="8">
    <name type="scientific">freshwater metagenome</name>
    <dbReference type="NCBI Taxonomy" id="449393"/>
    <lineage>
        <taxon>unclassified sequences</taxon>
        <taxon>metagenomes</taxon>
        <taxon>ecological metagenomes</taxon>
    </lineage>
</organism>
<evidence type="ECO:0000256" key="5">
    <source>
        <dbReference type="ARBA" id="ARBA00023136"/>
    </source>
</evidence>
<reference evidence="8" key="1">
    <citation type="submission" date="2020-05" db="EMBL/GenBank/DDBJ databases">
        <authorList>
            <person name="Chiriac C."/>
            <person name="Salcher M."/>
            <person name="Ghai R."/>
            <person name="Kavagutti S V."/>
        </authorList>
    </citation>
    <scope>NUCLEOTIDE SEQUENCE</scope>
</reference>
<keyword evidence="4 6" id="KW-1133">Transmembrane helix</keyword>
<sequence length="237" mass="24809">MKILIAILMSTAIWLVLRPSSRRRLRVVVPEKKSEVARQLPMRVIASIVLGAGIAFVFGSLLGVALGTLAAVGAHRFFGRLESRADRERKSALVSQVPLVCDLLSATLASGASLGSALVAVAFAVGAPASESLLRVDAAMRLGASQQSAWIAAKVDPEFLRLAAAFQRSAVSGAPIAEVFAGIGADERRRKRMTVEVAARSAGVRSVAPLAACYLPAFILLGIVPVVASMATDMFST</sequence>
<evidence type="ECO:0000256" key="6">
    <source>
        <dbReference type="SAM" id="Phobius"/>
    </source>
</evidence>
<dbReference type="InterPro" id="IPR018076">
    <property type="entry name" value="T2SS_GspF_dom"/>
</dbReference>
<comment type="subcellular location">
    <subcellularLocation>
        <location evidence="1">Cell membrane</location>
        <topology evidence="1">Multi-pass membrane protein</topology>
    </subcellularLocation>
</comment>
<gene>
    <name evidence="8" type="ORF">UFOPK4237_01779</name>
</gene>
<dbReference type="AlphaFoldDB" id="A0A6J7SR19"/>
<keyword evidence="3 6" id="KW-0812">Transmembrane</keyword>
<keyword evidence="2" id="KW-1003">Cell membrane</keyword>
<evidence type="ECO:0000256" key="1">
    <source>
        <dbReference type="ARBA" id="ARBA00004651"/>
    </source>
</evidence>
<proteinExistence type="predicted"/>
<feature type="transmembrane region" description="Helical" evidence="6">
    <location>
        <begin position="99"/>
        <end position="125"/>
    </location>
</feature>